<name>A0ACB7GSB8_MANES</name>
<dbReference type="Proteomes" id="UP000091857">
    <property type="component" value="Chromosome 11"/>
</dbReference>
<proteinExistence type="predicted"/>
<comment type="caution">
    <text evidence="1">The sequence shown here is derived from an EMBL/GenBank/DDBJ whole genome shotgun (WGS) entry which is preliminary data.</text>
</comment>
<dbReference type="EMBL" id="CM004397">
    <property type="protein sequence ID" value="KAG8643120.1"/>
    <property type="molecule type" value="Genomic_DNA"/>
</dbReference>
<keyword evidence="2" id="KW-1185">Reference proteome</keyword>
<sequence>MLPKMHQVLICSGRTGSCFKVCLLIFLVFYFFDSYCYNVNAESKFLKLDTARDFSFLPWELISKVGSSRFYYKNYKIKRI</sequence>
<evidence type="ECO:0000313" key="1">
    <source>
        <dbReference type="EMBL" id="KAG8643120.1"/>
    </source>
</evidence>
<organism evidence="1 2">
    <name type="scientific">Manihot esculenta</name>
    <name type="common">Cassava</name>
    <name type="synonym">Jatropha manihot</name>
    <dbReference type="NCBI Taxonomy" id="3983"/>
    <lineage>
        <taxon>Eukaryota</taxon>
        <taxon>Viridiplantae</taxon>
        <taxon>Streptophyta</taxon>
        <taxon>Embryophyta</taxon>
        <taxon>Tracheophyta</taxon>
        <taxon>Spermatophyta</taxon>
        <taxon>Magnoliopsida</taxon>
        <taxon>eudicotyledons</taxon>
        <taxon>Gunneridae</taxon>
        <taxon>Pentapetalae</taxon>
        <taxon>rosids</taxon>
        <taxon>fabids</taxon>
        <taxon>Malpighiales</taxon>
        <taxon>Euphorbiaceae</taxon>
        <taxon>Crotonoideae</taxon>
        <taxon>Manihoteae</taxon>
        <taxon>Manihot</taxon>
    </lineage>
</organism>
<gene>
    <name evidence="1" type="ORF">MANES_11G006350v8</name>
</gene>
<evidence type="ECO:0000313" key="2">
    <source>
        <dbReference type="Proteomes" id="UP000091857"/>
    </source>
</evidence>
<reference evidence="2" key="1">
    <citation type="journal article" date="2016" name="Nat. Biotechnol.">
        <title>Sequencing wild and cultivated cassava and related species reveals extensive interspecific hybridization and genetic diversity.</title>
        <authorList>
            <person name="Bredeson J.V."/>
            <person name="Lyons J.B."/>
            <person name="Prochnik S.E."/>
            <person name="Wu G.A."/>
            <person name="Ha C.M."/>
            <person name="Edsinger-Gonzales E."/>
            <person name="Grimwood J."/>
            <person name="Schmutz J."/>
            <person name="Rabbi I.Y."/>
            <person name="Egesi C."/>
            <person name="Nauluvula P."/>
            <person name="Lebot V."/>
            <person name="Ndunguru J."/>
            <person name="Mkamilo G."/>
            <person name="Bart R.S."/>
            <person name="Setter T.L."/>
            <person name="Gleadow R.M."/>
            <person name="Kulakow P."/>
            <person name="Ferguson M.E."/>
            <person name="Rounsley S."/>
            <person name="Rokhsar D.S."/>
        </authorList>
    </citation>
    <scope>NUCLEOTIDE SEQUENCE [LARGE SCALE GENOMIC DNA]</scope>
    <source>
        <strain evidence="2">cv. AM560-2</strain>
    </source>
</reference>
<accession>A0ACB7GSB8</accession>
<protein>
    <submittedName>
        <fullName evidence="1">Uncharacterized protein</fullName>
    </submittedName>
</protein>